<accession>A0AAD6S2Y6</accession>
<feature type="region of interest" description="Disordered" evidence="1">
    <location>
        <begin position="176"/>
        <end position="211"/>
    </location>
</feature>
<sequence>MPLEINDADVKALLAAVPQLINAPVGPALAAEPQMALARLLEALRRRERELHRAQNSLQSSPMLNFVNTPPTPNYLVNKENSTLKTPPRSSRGPSAHALYSPYANARPSNTPRFPSTHSEAPDAGFGAQSLGVFVFGQQEEPDFPVVASALDTLLPRGTAAMPAFLFRSPLLFTPPSTPPPLQQDPPARLLSPLRLGNSLPPSPSTTLVGSPEKVTFTADSDAPVTSSPFDAANWDLTTDVFGGEKRTAAAAGLTSSPRRSKRIATAQGNLDGGGDADGDMGEDADNVPANAGRRGKDRPPCPRGANRARVSVRTRQNNAAATVRQMQTDLQNREEADDNEAPDTQAGKKGRKPNKGGKGSKKPRGGWVRAEPPHANREAVFRVVALGLVPLSVALQQKLGDFLRGLPADDATSPSSVDQTSSTTPLSILANTSTSATTPPLSPFVAAMRRCLLLEQKSVENDFFLMLAYVEAVFYIQWRQKHYTGPKPSYARLALETGNKSITSAKISHWYSAGTRILYLAAAGTMYLLPIIAVSGLRCKMIKDDNVELIEDLGYLLAAPHQPDEKHRLSRDCGEVVRKLIAPQVVYLRQISTHLQNTFCVNFPPDTTGLAETIPFSDVQRMRSKLESFDWSYWNLPAFDPCWNSVEDPLLAPIVPLLTDNLQLMGPLVAENLELDEKCIAEVVTIRTPLDLESNPTPCPVNPENTDNWTAIERQRSAAGDVVSSIPDMREKIAHLHAGGVRKKDTYICIPTEIMDGYADTACFKVLHIQGANDQLLALVITNITETLLHLAATAKTVVSAVMEGEIYPVNSALPGYQYCAVHKTWYYRYAEEGPGIPMNIHPLQLRREEVSHVNFKQRAPHPSQEMKDEPEETELLAKLIKLVTVLIEIHLKKLLPKEYERIRVTVTGCTLPFAGPANYKQIVSKFSICFSFASNLRGPQI</sequence>
<keyword evidence="3" id="KW-1185">Reference proteome</keyword>
<gene>
    <name evidence="2" type="ORF">C8F04DRAFT_1275731</name>
</gene>
<evidence type="ECO:0000256" key="1">
    <source>
        <dbReference type="SAM" id="MobiDB-lite"/>
    </source>
</evidence>
<feature type="region of interest" description="Disordered" evidence="1">
    <location>
        <begin position="77"/>
        <end position="100"/>
    </location>
</feature>
<feature type="region of interest" description="Disordered" evidence="1">
    <location>
        <begin position="267"/>
        <end position="372"/>
    </location>
</feature>
<feature type="compositionally biased region" description="Acidic residues" evidence="1">
    <location>
        <begin position="275"/>
        <end position="286"/>
    </location>
</feature>
<dbReference type="EMBL" id="JARJCM010000280">
    <property type="protein sequence ID" value="KAJ7019904.1"/>
    <property type="molecule type" value="Genomic_DNA"/>
</dbReference>
<reference evidence="2" key="1">
    <citation type="submission" date="2023-03" db="EMBL/GenBank/DDBJ databases">
        <title>Massive genome expansion in bonnet fungi (Mycena s.s.) driven by repeated elements and novel gene families across ecological guilds.</title>
        <authorList>
            <consortium name="Lawrence Berkeley National Laboratory"/>
            <person name="Harder C.B."/>
            <person name="Miyauchi S."/>
            <person name="Viragh M."/>
            <person name="Kuo A."/>
            <person name="Thoen E."/>
            <person name="Andreopoulos B."/>
            <person name="Lu D."/>
            <person name="Skrede I."/>
            <person name="Drula E."/>
            <person name="Henrissat B."/>
            <person name="Morin E."/>
            <person name="Kohler A."/>
            <person name="Barry K."/>
            <person name="LaButti K."/>
            <person name="Morin E."/>
            <person name="Salamov A."/>
            <person name="Lipzen A."/>
            <person name="Mereny Z."/>
            <person name="Hegedus B."/>
            <person name="Baldrian P."/>
            <person name="Stursova M."/>
            <person name="Weitz H."/>
            <person name="Taylor A."/>
            <person name="Grigoriev I.V."/>
            <person name="Nagy L.G."/>
            <person name="Martin F."/>
            <person name="Kauserud H."/>
        </authorList>
    </citation>
    <scope>NUCLEOTIDE SEQUENCE</scope>
    <source>
        <strain evidence="2">CBHHK200</strain>
    </source>
</reference>
<organism evidence="2 3">
    <name type="scientific">Mycena alexandri</name>
    <dbReference type="NCBI Taxonomy" id="1745969"/>
    <lineage>
        <taxon>Eukaryota</taxon>
        <taxon>Fungi</taxon>
        <taxon>Dikarya</taxon>
        <taxon>Basidiomycota</taxon>
        <taxon>Agaricomycotina</taxon>
        <taxon>Agaricomycetes</taxon>
        <taxon>Agaricomycetidae</taxon>
        <taxon>Agaricales</taxon>
        <taxon>Marasmiineae</taxon>
        <taxon>Mycenaceae</taxon>
        <taxon>Mycena</taxon>
    </lineage>
</organism>
<dbReference type="AlphaFoldDB" id="A0AAD6S2Y6"/>
<evidence type="ECO:0000313" key="2">
    <source>
        <dbReference type="EMBL" id="KAJ7019904.1"/>
    </source>
</evidence>
<proteinExistence type="predicted"/>
<feature type="compositionally biased region" description="Polar residues" evidence="1">
    <location>
        <begin position="314"/>
        <end position="331"/>
    </location>
</feature>
<evidence type="ECO:0000313" key="3">
    <source>
        <dbReference type="Proteomes" id="UP001218188"/>
    </source>
</evidence>
<feature type="compositionally biased region" description="Basic residues" evidence="1">
    <location>
        <begin position="349"/>
        <end position="365"/>
    </location>
</feature>
<protein>
    <submittedName>
        <fullName evidence="2">Uncharacterized protein</fullName>
    </submittedName>
</protein>
<comment type="caution">
    <text evidence="2">The sequence shown here is derived from an EMBL/GenBank/DDBJ whole genome shotgun (WGS) entry which is preliminary data.</text>
</comment>
<dbReference type="Proteomes" id="UP001218188">
    <property type="component" value="Unassembled WGS sequence"/>
</dbReference>
<feature type="compositionally biased region" description="Polar residues" evidence="1">
    <location>
        <begin position="79"/>
        <end position="93"/>
    </location>
</feature>
<name>A0AAD6S2Y6_9AGAR</name>